<dbReference type="EMBL" id="JAEUBG010003235">
    <property type="protein sequence ID" value="KAH3683113.1"/>
    <property type="molecule type" value="Genomic_DNA"/>
</dbReference>
<evidence type="ECO:0000313" key="1">
    <source>
        <dbReference type="EMBL" id="KAH3683113.1"/>
    </source>
</evidence>
<organism evidence="1 2">
    <name type="scientific">Wickerhamomyces pijperi</name>
    <name type="common">Yeast</name>
    <name type="synonym">Pichia pijperi</name>
    <dbReference type="NCBI Taxonomy" id="599730"/>
    <lineage>
        <taxon>Eukaryota</taxon>
        <taxon>Fungi</taxon>
        <taxon>Dikarya</taxon>
        <taxon>Ascomycota</taxon>
        <taxon>Saccharomycotina</taxon>
        <taxon>Saccharomycetes</taxon>
        <taxon>Phaffomycetales</taxon>
        <taxon>Wickerhamomycetaceae</taxon>
        <taxon>Wickerhamomyces</taxon>
    </lineage>
</organism>
<sequence length="98" mass="11344">QEIQQEVKHIIEKLRTLSYGCLVKRISTWVLFITGLLCIESDHRDLIITELTEVCKDTHSKHIMNVIEVLRDSWSGETSTLTGFDVLWDEKIMESLAL</sequence>
<reference evidence="1" key="1">
    <citation type="journal article" date="2021" name="Open Biol.">
        <title>Shared evolutionary footprints suggest mitochondrial oxidative damage underlies multiple complex I losses in fungi.</title>
        <authorList>
            <person name="Schikora-Tamarit M.A."/>
            <person name="Marcet-Houben M."/>
            <person name="Nosek J."/>
            <person name="Gabaldon T."/>
        </authorList>
    </citation>
    <scope>NUCLEOTIDE SEQUENCE</scope>
    <source>
        <strain evidence="1">CBS2887</strain>
    </source>
</reference>
<dbReference type="InterPro" id="IPR021858">
    <property type="entry name" value="Fun_TF"/>
</dbReference>
<dbReference type="AlphaFoldDB" id="A0A9P8Q2M0"/>
<name>A0A9P8Q2M0_WICPI</name>
<protein>
    <submittedName>
        <fullName evidence="1">Uncharacterized protein</fullName>
    </submittedName>
</protein>
<dbReference type="Proteomes" id="UP000774326">
    <property type="component" value="Unassembled WGS sequence"/>
</dbReference>
<accession>A0A9P8Q2M0</accession>
<keyword evidence="2" id="KW-1185">Reference proteome</keyword>
<feature type="non-terminal residue" evidence="1">
    <location>
        <position position="1"/>
    </location>
</feature>
<proteinExistence type="predicted"/>
<reference evidence="1" key="2">
    <citation type="submission" date="2021-01" db="EMBL/GenBank/DDBJ databases">
        <authorList>
            <person name="Schikora-Tamarit M.A."/>
        </authorList>
    </citation>
    <scope>NUCLEOTIDE SEQUENCE</scope>
    <source>
        <strain evidence="1">CBS2887</strain>
    </source>
</reference>
<comment type="caution">
    <text evidence="1">The sequence shown here is derived from an EMBL/GenBank/DDBJ whole genome shotgun (WGS) entry which is preliminary data.</text>
</comment>
<dbReference type="Pfam" id="PF11951">
    <property type="entry name" value="Fungal_trans_2"/>
    <property type="match status" value="1"/>
</dbReference>
<gene>
    <name evidence="1" type="ORF">WICPIJ_005938</name>
</gene>
<evidence type="ECO:0000313" key="2">
    <source>
        <dbReference type="Proteomes" id="UP000774326"/>
    </source>
</evidence>